<proteinExistence type="predicted"/>
<dbReference type="AlphaFoldDB" id="L8WTI0"/>
<dbReference type="STRING" id="983506.L8WTI0"/>
<dbReference type="Proteomes" id="UP000011668">
    <property type="component" value="Unassembled WGS sequence"/>
</dbReference>
<protein>
    <submittedName>
        <fullName evidence="1">Dabb domain-containing protein</fullName>
    </submittedName>
</protein>
<dbReference type="OrthoDB" id="42919at2759"/>
<gene>
    <name evidence="1" type="ORF">AG1IA_05873</name>
</gene>
<evidence type="ECO:0000313" key="1">
    <source>
        <dbReference type="EMBL" id="ELU40097.1"/>
    </source>
</evidence>
<accession>L8WTI0</accession>
<dbReference type="HOGENOM" id="CLU_1355465_0_0_1"/>
<evidence type="ECO:0000313" key="2">
    <source>
        <dbReference type="Proteomes" id="UP000011668"/>
    </source>
</evidence>
<dbReference type="EMBL" id="AFRT01001516">
    <property type="protein sequence ID" value="ELU40097.1"/>
    <property type="molecule type" value="Genomic_DNA"/>
</dbReference>
<comment type="caution">
    <text evidence="1">The sequence shown here is derived from an EMBL/GenBank/DDBJ whole genome shotgun (WGS) entry which is preliminary data.</text>
</comment>
<reference evidence="1 2" key="1">
    <citation type="journal article" date="2013" name="Nat. Commun.">
        <title>The evolution and pathogenic mechanisms of the rice sheath blight pathogen.</title>
        <authorList>
            <person name="Zheng A."/>
            <person name="Lin R."/>
            <person name="Xu L."/>
            <person name="Qin P."/>
            <person name="Tang C."/>
            <person name="Ai P."/>
            <person name="Zhang D."/>
            <person name="Liu Y."/>
            <person name="Sun Z."/>
            <person name="Feng H."/>
            <person name="Wang Y."/>
            <person name="Chen Y."/>
            <person name="Liang X."/>
            <person name="Fu R."/>
            <person name="Li Q."/>
            <person name="Zhang J."/>
            <person name="Yu X."/>
            <person name="Xie Z."/>
            <person name="Ding L."/>
            <person name="Guan P."/>
            <person name="Tang J."/>
            <person name="Liang Y."/>
            <person name="Wang S."/>
            <person name="Deng Q."/>
            <person name="Li S."/>
            <person name="Zhu J."/>
            <person name="Wang L."/>
            <person name="Liu H."/>
            <person name="Li P."/>
        </authorList>
    </citation>
    <scope>NUCLEOTIDE SEQUENCE [LARGE SCALE GENOMIC DNA]</scope>
    <source>
        <strain evidence="2">AG-1 IA</strain>
    </source>
</reference>
<keyword evidence="2" id="KW-1185">Reference proteome</keyword>
<name>L8WTI0_THACA</name>
<sequence length="202" mass="22672">MWKLKSQPADATEAQPPATFTDATATGVIQATQEQINTFKENSKREIAEALSKVPGPLVPMQFGAPLLPERSKGYEFGTLKHIDFWRYLLTSNQALYSRFKDLKHLHDYAISEAHVSVVNSVVRPRTEAIIPHKNPRVEARSPPNGSNPIHGVPFISHKRWTGGRRPANPPKCYGKCPTARVAKNTTRSLRQYRLGWVHISV</sequence>
<organism evidence="1 2">
    <name type="scientific">Thanatephorus cucumeris (strain AG1-IA)</name>
    <name type="common">Rice sheath blight fungus</name>
    <name type="synonym">Rhizoctonia solani</name>
    <dbReference type="NCBI Taxonomy" id="983506"/>
    <lineage>
        <taxon>Eukaryota</taxon>
        <taxon>Fungi</taxon>
        <taxon>Dikarya</taxon>
        <taxon>Basidiomycota</taxon>
        <taxon>Agaricomycotina</taxon>
        <taxon>Agaricomycetes</taxon>
        <taxon>Cantharellales</taxon>
        <taxon>Ceratobasidiaceae</taxon>
        <taxon>Rhizoctonia</taxon>
        <taxon>Rhizoctonia solani AG-1</taxon>
    </lineage>
</organism>